<feature type="signal peptide" evidence="1">
    <location>
        <begin position="1"/>
        <end position="32"/>
    </location>
</feature>
<organism evidence="2 3">
    <name type="scientific">Pseudoalteromonas holothuriae</name>
    <dbReference type="NCBI Taxonomy" id="2963714"/>
    <lineage>
        <taxon>Bacteria</taxon>
        <taxon>Pseudomonadati</taxon>
        <taxon>Pseudomonadota</taxon>
        <taxon>Gammaproteobacteria</taxon>
        <taxon>Alteromonadales</taxon>
        <taxon>Pseudoalteromonadaceae</taxon>
        <taxon>Pseudoalteromonas</taxon>
    </lineage>
</organism>
<evidence type="ECO:0000313" key="3">
    <source>
        <dbReference type="Proteomes" id="UP001152467"/>
    </source>
</evidence>
<proteinExistence type="predicted"/>
<gene>
    <name evidence="2" type="ORF">PSECIP111854_00900</name>
</gene>
<name>A0A9W4VWD1_9GAMM</name>
<keyword evidence="3" id="KW-1185">Reference proteome</keyword>
<accession>A0A9W4VWD1</accession>
<protein>
    <recommendedName>
        <fullName evidence="4">Cytochrome c family protein</fullName>
    </recommendedName>
</protein>
<reference evidence="2" key="1">
    <citation type="submission" date="2022-07" db="EMBL/GenBank/DDBJ databases">
        <authorList>
            <person name="Criscuolo A."/>
        </authorList>
    </citation>
    <scope>NUCLEOTIDE SEQUENCE</scope>
    <source>
        <strain evidence="2">CIP111854</strain>
    </source>
</reference>
<evidence type="ECO:0000256" key="1">
    <source>
        <dbReference type="SAM" id="SignalP"/>
    </source>
</evidence>
<dbReference type="AlphaFoldDB" id="A0A9W4VWD1"/>
<dbReference type="RefSeq" id="WP_261625850.1">
    <property type="nucleotide sequence ID" value="NZ_CAMAPC010000002.1"/>
</dbReference>
<comment type="caution">
    <text evidence="2">The sequence shown here is derived from an EMBL/GenBank/DDBJ whole genome shotgun (WGS) entry which is preliminary data.</text>
</comment>
<feature type="chain" id="PRO_5040815317" description="Cytochrome c family protein" evidence="1">
    <location>
        <begin position="33"/>
        <end position="520"/>
    </location>
</feature>
<evidence type="ECO:0008006" key="4">
    <source>
        <dbReference type="Google" id="ProtNLM"/>
    </source>
</evidence>
<evidence type="ECO:0000313" key="2">
    <source>
        <dbReference type="EMBL" id="CAH9052103.1"/>
    </source>
</evidence>
<dbReference type="EMBL" id="CAMAPC010000002">
    <property type="protein sequence ID" value="CAH9052103.1"/>
    <property type="molecule type" value="Genomic_DNA"/>
</dbReference>
<keyword evidence="1" id="KW-0732">Signal</keyword>
<sequence length="520" mass="56529">MRNRHVRPARAFILMLWALLATLGLNVQIAMADPVANPCTAFGTNPVSLNPQLPSNFNSRNQTNADCTAWQQFIYANWPADPKNPGYPNSSSPSSSFGNPTTSDLTVWESYLQSTEVFNDTQANTLAKKTDEKRPLILHQVSKTGAIDLSSIGQATGEWLTDQRGNLVYYDIRLNPDEVDYIYNANPTGKNLTWAAGQSACAQGTGGFRLPSGYNNDKTCDGKPKIFGGNVGAMEIKAAWIKLPEDGSLNYRYLTAQAVLLKPGADTNATKQSNPVTVGLIGLHIIRHLPGAPQMLWTTFEQVDNTPDAGKHTVNLPSNPNRKPRPSYTLFNPDCNPEQDIYYQCKPNWTPNMAPQIPCDSGPAHSPDNCIPYSAPVQVNRVTPVDSTANSVNAYAWSLLPANSVFNYYRLIDVQWPNNPSTIQAGATPPLTTGDITPSNGTRIVANTTLETFVQNKDSCMDCHKYAATASQTQTAVIAAFNTLKLAGSKAPRAMLSTGNANSAPYASYYSFVFSSSTTK</sequence>
<dbReference type="Proteomes" id="UP001152467">
    <property type="component" value="Unassembled WGS sequence"/>
</dbReference>